<name>A0A914CMD5_9BILA</name>
<accession>A0A914CMD5</accession>
<evidence type="ECO:0000256" key="1">
    <source>
        <dbReference type="ARBA" id="ARBA00004123"/>
    </source>
</evidence>
<dbReference type="InterPro" id="IPR000047">
    <property type="entry name" value="HTH_motif"/>
</dbReference>
<dbReference type="PANTHER" id="PTHR24333:SF5">
    <property type="entry name" value="VENT HOMEOBOX"/>
    <property type="match status" value="1"/>
</dbReference>
<dbReference type="Proteomes" id="UP000887540">
    <property type="component" value="Unplaced"/>
</dbReference>
<dbReference type="WBParaSite" id="ACRNAN_scaffold1223.g19367.t1">
    <property type="protein sequence ID" value="ACRNAN_scaffold1223.g19367.t1"/>
    <property type="gene ID" value="ACRNAN_scaffold1223.g19367"/>
</dbReference>
<feature type="region of interest" description="Disordered" evidence="7">
    <location>
        <begin position="62"/>
        <end position="126"/>
    </location>
</feature>
<comment type="subcellular location">
    <subcellularLocation>
        <location evidence="1 5 6">Nucleus</location>
    </subcellularLocation>
</comment>
<dbReference type="GO" id="GO:0005634">
    <property type="term" value="C:nucleus"/>
    <property type="evidence" value="ECO:0007669"/>
    <property type="project" value="UniProtKB-SubCell"/>
</dbReference>
<evidence type="ECO:0000256" key="3">
    <source>
        <dbReference type="ARBA" id="ARBA00023155"/>
    </source>
</evidence>
<feature type="DNA-binding region" description="Homeobox" evidence="5">
    <location>
        <begin position="123"/>
        <end position="182"/>
    </location>
</feature>
<evidence type="ECO:0000256" key="5">
    <source>
        <dbReference type="PROSITE-ProRule" id="PRU00108"/>
    </source>
</evidence>
<dbReference type="Pfam" id="PF00046">
    <property type="entry name" value="Homeodomain"/>
    <property type="match status" value="1"/>
</dbReference>
<dbReference type="Gene3D" id="1.10.10.60">
    <property type="entry name" value="Homeodomain-like"/>
    <property type="match status" value="1"/>
</dbReference>
<dbReference type="GO" id="GO:0000981">
    <property type="term" value="F:DNA-binding transcription factor activity, RNA polymerase II-specific"/>
    <property type="evidence" value="ECO:0007669"/>
    <property type="project" value="InterPro"/>
</dbReference>
<dbReference type="AlphaFoldDB" id="A0A914CMD5"/>
<proteinExistence type="predicted"/>
<dbReference type="PANTHER" id="PTHR24333">
    <property type="entry name" value="HOMEO BOX HB9 LIKE A-RELATED"/>
    <property type="match status" value="1"/>
</dbReference>
<evidence type="ECO:0000313" key="9">
    <source>
        <dbReference type="Proteomes" id="UP000887540"/>
    </source>
</evidence>
<evidence type="ECO:0000256" key="6">
    <source>
        <dbReference type="RuleBase" id="RU000682"/>
    </source>
</evidence>
<dbReference type="SUPFAM" id="SSF46689">
    <property type="entry name" value="Homeodomain-like"/>
    <property type="match status" value="1"/>
</dbReference>
<evidence type="ECO:0000256" key="4">
    <source>
        <dbReference type="ARBA" id="ARBA00023242"/>
    </source>
</evidence>
<dbReference type="PRINTS" id="PR00031">
    <property type="entry name" value="HTHREPRESSR"/>
</dbReference>
<protein>
    <submittedName>
        <fullName evidence="10">Homeobox domain-containing protein</fullName>
    </submittedName>
</protein>
<dbReference type="InterPro" id="IPR050848">
    <property type="entry name" value="Homeobox_TF"/>
</dbReference>
<dbReference type="CDD" id="cd00086">
    <property type="entry name" value="homeodomain"/>
    <property type="match status" value="1"/>
</dbReference>
<keyword evidence="2 5" id="KW-0238">DNA-binding</keyword>
<evidence type="ECO:0000259" key="8">
    <source>
        <dbReference type="PROSITE" id="PS50071"/>
    </source>
</evidence>
<feature type="compositionally biased region" description="Polar residues" evidence="7">
    <location>
        <begin position="96"/>
        <end position="118"/>
    </location>
</feature>
<feature type="region of interest" description="Disordered" evidence="7">
    <location>
        <begin position="300"/>
        <end position="341"/>
    </location>
</feature>
<feature type="compositionally biased region" description="Polar residues" evidence="7">
    <location>
        <begin position="11"/>
        <end position="23"/>
    </location>
</feature>
<keyword evidence="3 5" id="KW-0371">Homeobox</keyword>
<dbReference type="PROSITE" id="PS50071">
    <property type="entry name" value="HOMEOBOX_2"/>
    <property type="match status" value="1"/>
</dbReference>
<dbReference type="SMART" id="SM00389">
    <property type="entry name" value="HOX"/>
    <property type="match status" value="1"/>
</dbReference>
<keyword evidence="4 5" id="KW-0539">Nucleus</keyword>
<feature type="compositionally biased region" description="Low complexity" evidence="7">
    <location>
        <begin position="62"/>
        <end position="73"/>
    </location>
</feature>
<keyword evidence="9" id="KW-1185">Reference proteome</keyword>
<organism evidence="9 10">
    <name type="scientific">Acrobeloides nanus</name>
    <dbReference type="NCBI Taxonomy" id="290746"/>
    <lineage>
        <taxon>Eukaryota</taxon>
        <taxon>Metazoa</taxon>
        <taxon>Ecdysozoa</taxon>
        <taxon>Nematoda</taxon>
        <taxon>Chromadorea</taxon>
        <taxon>Rhabditida</taxon>
        <taxon>Tylenchina</taxon>
        <taxon>Cephalobomorpha</taxon>
        <taxon>Cephaloboidea</taxon>
        <taxon>Cephalobidae</taxon>
        <taxon>Acrobeloides</taxon>
    </lineage>
</organism>
<dbReference type="PROSITE" id="PS00027">
    <property type="entry name" value="HOMEOBOX_1"/>
    <property type="match status" value="1"/>
</dbReference>
<dbReference type="InterPro" id="IPR009057">
    <property type="entry name" value="Homeodomain-like_sf"/>
</dbReference>
<dbReference type="GO" id="GO:0003677">
    <property type="term" value="F:DNA binding"/>
    <property type="evidence" value="ECO:0007669"/>
    <property type="project" value="UniProtKB-UniRule"/>
</dbReference>
<feature type="region of interest" description="Disordered" evidence="7">
    <location>
        <begin position="1"/>
        <end position="23"/>
    </location>
</feature>
<sequence length="341" mass="36324">MQTNGGGKILGSSSNSGILPTSSAHSHSFRILDLLEPVVSSPFSSENANSANSLNNSLGISGTSAASSSTAGSDKANSSGENESLTEEIDGHRSPNESVSPRSSATPNSRIAHSNGHSSSKKARKARTIFTDKQLQELETTFDRQKYLSVQDRVDLAQRMGLTDTQVKTWYQNRRTKWKRQSAVGMDLLNEASNVVAVQNLIRTSPYWAQYFSNPIFAQRFFATNGAAAAIPSSAPSMPSMLTALNLSQNSATSPTSSTLPLLFSLPTGMFPANHGLGNFSSAFAPTSFQGAMANLGFPQTSAATDEGGFKTDTTTNESESERRRTDDSSFTNAGNEAKVL</sequence>
<dbReference type="InterPro" id="IPR020479">
    <property type="entry name" value="HD_metazoa"/>
</dbReference>
<feature type="domain" description="Homeobox" evidence="8">
    <location>
        <begin position="121"/>
        <end position="181"/>
    </location>
</feature>
<dbReference type="InterPro" id="IPR001356">
    <property type="entry name" value="HD"/>
</dbReference>
<dbReference type="PRINTS" id="PR00024">
    <property type="entry name" value="HOMEOBOX"/>
</dbReference>
<evidence type="ECO:0000256" key="7">
    <source>
        <dbReference type="SAM" id="MobiDB-lite"/>
    </source>
</evidence>
<dbReference type="InterPro" id="IPR017970">
    <property type="entry name" value="Homeobox_CS"/>
</dbReference>
<evidence type="ECO:0000256" key="2">
    <source>
        <dbReference type="ARBA" id="ARBA00023125"/>
    </source>
</evidence>
<reference evidence="10" key="1">
    <citation type="submission" date="2022-11" db="UniProtKB">
        <authorList>
            <consortium name="WormBaseParasite"/>
        </authorList>
    </citation>
    <scope>IDENTIFICATION</scope>
</reference>
<evidence type="ECO:0000313" key="10">
    <source>
        <dbReference type="WBParaSite" id="ACRNAN_scaffold1223.g19367.t1"/>
    </source>
</evidence>